<comment type="caution">
    <text evidence="2">The sequence shown here is derived from an EMBL/GenBank/DDBJ whole genome shotgun (WGS) entry which is preliminary data.</text>
</comment>
<evidence type="ECO:0000313" key="3">
    <source>
        <dbReference type="Proteomes" id="UP000267128"/>
    </source>
</evidence>
<evidence type="ECO:0000256" key="1">
    <source>
        <dbReference type="SAM" id="SignalP"/>
    </source>
</evidence>
<dbReference type="OrthoDB" id="954626at2"/>
<dbReference type="SUPFAM" id="SSF55486">
    <property type="entry name" value="Metalloproteases ('zincins'), catalytic domain"/>
    <property type="match status" value="1"/>
</dbReference>
<dbReference type="GO" id="GO:0005975">
    <property type="term" value="P:carbohydrate metabolic process"/>
    <property type="evidence" value="ECO:0007669"/>
    <property type="project" value="UniProtKB-ARBA"/>
</dbReference>
<dbReference type="AlphaFoldDB" id="A0A3N0CFP2"/>
<dbReference type="Gene3D" id="2.60.120.380">
    <property type="match status" value="1"/>
</dbReference>
<keyword evidence="1" id="KW-0732">Signal</keyword>
<dbReference type="Gene3D" id="2.60.40.10">
    <property type="entry name" value="Immunoglobulins"/>
    <property type="match status" value="2"/>
</dbReference>
<gene>
    <name evidence="2" type="ORF">EFK50_10890</name>
</gene>
<dbReference type="Pfam" id="PF05345">
    <property type="entry name" value="He_PIG"/>
    <property type="match status" value="2"/>
</dbReference>
<dbReference type="Gene3D" id="3.40.390.10">
    <property type="entry name" value="Collagenase (Catalytic Domain)"/>
    <property type="match status" value="1"/>
</dbReference>
<name>A0A3N0CFP2_9ACTN</name>
<reference evidence="2 3" key="1">
    <citation type="submission" date="2018-11" db="EMBL/GenBank/DDBJ databases">
        <authorList>
            <person name="Li F."/>
        </authorList>
    </citation>
    <scope>NUCLEOTIDE SEQUENCE [LARGE SCALE GENOMIC DNA]</scope>
    <source>
        <strain evidence="2 3">Gsoil 097</strain>
    </source>
</reference>
<dbReference type="Pfam" id="PF13582">
    <property type="entry name" value="Reprolysin_3"/>
    <property type="match status" value="1"/>
</dbReference>
<dbReference type="SUPFAM" id="SSF49313">
    <property type="entry name" value="Cadherin-like"/>
    <property type="match status" value="2"/>
</dbReference>
<dbReference type="EMBL" id="RJSE01000007">
    <property type="protein sequence ID" value="RNL62282.1"/>
    <property type="molecule type" value="Genomic_DNA"/>
</dbReference>
<feature type="signal peptide" evidence="1">
    <location>
        <begin position="1"/>
        <end position="23"/>
    </location>
</feature>
<proteinExistence type="predicted"/>
<protein>
    <submittedName>
        <fullName evidence="2">Uncharacterized protein</fullName>
    </submittedName>
</protein>
<accession>A0A3N0CFP2</accession>
<dbReference type="InterPro" id="IPR015919">
    <property type="entry name" value="Cadherin-like_sf"/>
</dbReference>
<organism evidence="2 3">
    <name type="scientific">Nocardioides marmoriginsengisoli</name>
    <dbReference type="NCBI Taxonomy" id="661483"/>
    <lineage>
        <taxon>Bacteria</taxon>
        <taxon>Bacillati</taxon>
        <taxon>Actinomycetota</taxon>
        <taxon>Actinomycetes</taxon>
        <taxon>Propionibacteriales</taxon>
        <taxon>Nocardioidaceae</taxon>
        <taxon>Nocardioides</taxon>
    </lineage>
</organism>
<dbReference type="RefSeq" id="WP_123227579.1">
    <property type="nucleotide sequence ID" value="NZ_RJSE01000007.1"/>
</dbReference>
<evidence type="ECO:0000313" key="2">
    <source>
        <dbReference type="EMBL" id="RNL62282.1"/>
    </source>
</evidence>
<dbReference type="InterPro" id="IPR013783">
    <property type="entry name" value="Ig-like_fold"/>
</dbReference>
<feature type="chain" id="PRO_5039649861" evidence="1">
    <location>
        <begin position="24"/>
        <end position="669"/>
    </location>
</feature>
<dbReference type="GO" id="GO:0008237">
    <property type="term" value="F:metallopeptidase activity"/>
    <property type="evidence" value="ECO:0007669"/>
    <property type="project" value="InterPro"/>
</dbReference>
<dbReference type="GO" id="GO:0016020">
    <property type="term" value="C:membrane"/>
    <property type="evidence" value="ECO:0007669"/>
    <property type="project" value="InterPro"/>
</dbReference>
<sequence length="669" mass="68177">MNLRRYVSLTLAAALAAAGAALAVAPTSTALPAARSGIVPAGCGPVVTQAARAADVARLSPSLFRTAIQRNATTVPDLETRAATDPTLWLDRCARAYYAEKVATPAQVALAEEGMGAVASAPGTAFSSVPLDQTLTLNSKPGSNRTIYLDFTGGTVTGTIWNYSYGEVYGAPIVWEPYSIDGDLSTFSDAELTEMQKVWQVVAEDYAPFDVNVTTQYPGEAAIQRTSSADAAYGTRVAITNGGPIRDKCRCGGIAYVGSFDDVGTSHDGLQPIWVFSNGTTKNGKYVGEAAAHEAGHTLGLNHDGTSGVDGVEYYSGSDPWAPIMGSSYTQPLSQWSHGQYPRANNAEDDVAKIAAMTPFRTDEDKSGPVPLANGQSLDGIVSRSTDTDSYTVTAAGTVTITVDNAGPFPDLDVLLKVTKGSSVVATSNPPTVRLSAYQASGTNASVTFTTPAAGATYKVTVQGAGQGIRTSPGSYTNYGSLGAYRISLGVTPPVLPPPVTVAAQSASGSVGAALSQQLVAGGGTGAYTWTKAAGTLPSGVSLSKTGLLSGKPYKAGTYTFTAKATSGAQSGTGSVTITVGPALAWGTAATLPKGKVGTPYAVSIAVTGGTPGYTWALASGKLPQGLSLSSGGTISGTPTKSGYASFTLKVTDASGKVISRTFYLSVGA</sequence>
<dbReference type="Proteomes" id="UP000267128">
    <property type="component" value="Unassembled WGS sequence"/>
</dbReference>
<keyword evidence="3" id="KW-1185">Reference proteome</keyword>
<dbReference type="InterPro" id="IPR024079">
    <property type="entry name" value="MetalloPept_cat_dom_sf"/>
</dbReference>
<dbReference type="GO" id="GO:0005509">
    <property type="term" value="F:calcium ion binding"/>
    <property type="evidence" value="ECO:0007669"/>
    <property type="project" value="InterPro"/>
</dbReference>